<evidence type="ECO:0000313" key="2">
    <source>
        <dbReference type="Proteomes" id="UP001178461"/>
    </source>
</evidence>
<dbReference type="AlphaFoldDB" id="A0AA35NV51"/>
<name>A0AA35NV51_9SAUR</name>
<keyword evidence="2" id="KW-1185">Reference proteome</keyword>
<feature type="non-terminal residue" evidence="1">
    <location>
        <position position="1"/>
    </location>
</feature>
<reference evidence="1" key="1">
    <citation type="submission" date="2022-12" db="EMBL/GenBank/DDBJ databases">
        <authorList>
            <person name="Alioto T."/>
            <person name="Alioto T."/>
            <person name="Gomez Garrido J."/>
        </authorList>
    </citation>
    <scope>NUCLEOTIDE SEQUENCE</scope>
</reference>
<proteinExistence type="predicted"/>
<organism evidence="1 2">
    <name type="scientific">Podarcis lilfordi</name>
    <name type="common">Lilford's wall lizard</name>
    <dbReference type="NCBI Taxonomy" id="74358"/>
    <lineage>
        <taxon>Eukaryota</taxon>
        <taxon>Metazoa</taxon>
        <taxon>Chordata</taxon>
        <taxon>Craniata</taxon>
        <taxon>Vertebrata</taxon>
        <taxon>Euteleostomi</taxon>
        <taxon>Lepidosauria</taxon>
        <taxon>Squamata</taxon>
        <taxon>Bifurcata</taxon>
        <taxon>Unidentata</taxon>
        <taxon>Episquamata</taxon>
        <taxon>Laterata</taxon>
        <taxon>Lacertibaenia</taxon>
        <taxon>Lacertidae</taxon>
        <taxon>Podarcis</taxon>
    </lineage>
</organism>
<protein>
    <submittedName>
        <fullName evidence="1">Uncharacterized protein</fullName>
    </submittedName>
</protein>
<dbReference type="EMBL" id="OX395126">
    <property type="protein sequence ID" value="CAI5762685.1"/>
    <property type="molecule type" value="Genomic_DNA"/>
</dbReference>
<sequence>HNTSQTFRALSEGGRYKSKMLHGQALKGVWNANRIAWRFLMPASYAWVYRDFGRHESAKVLHEELKEGMIT</sequence>
<dbReference type="Proteomes" id="UP001178461">
    <property type="component" value="Chromosome 1"/>
</dbReference>
<gene>
    <name evidence="1" type="ORF">PODLI_1B005551</name>
</gene>
<evidence type="ECO:0000313" key="1">
    <source>
        <dbReference type="EMBL" id="CAI5762685.1"/>
    </source>
</evidence>
<accession>A0AA35NV51</accession>